<gene>
    <name evidence="1" type="ORF">RFULGI_LOCUS17361</name>
</gene>
<name>A0A9N9PA46_9GLOM</name>
<feature type="non-terminal residue" evidence="1">
    <location>
        <position position="59"/>
    </location>
</feature>
<reference evidence="1" key="1">
    <citation type="submission" date="2021-06" db="EMBL/GenBank/DDBJ databases">
        <authorList>
            <person name="Kallberg Y."/>
            <person name="Tangrot J."/>
            <person name="Rosling A."/>
        </authorList>
    </citation>
    <scope>NUCLEOTIDE SEQUENCE</scope>
    <source>
        <strain evidence="1">IN212</strain>
    </source>
</reference>
<protein>
    <submittedName>
        <fullName evidence="1">18809_t:CDS:1</fullName>
    </submittedName>
</protein>
<proteinExistence type="predicted"/>
<evidence type="ECO:0000313" key="2">
    <source>
        <dbReference type="Proteomes" id="UP000789396"/>
    </source>
</evidence>
<dbReference type="EMBL" id="CAJVPZ010067610">
    <property type="protein sequence ID" value="CAG8797262.1"/>
    <property type="molecule type" value="Genomic_DNA"/>
</dbReference>
<dbReference type="AlphaFoldDB" id="A0A9N9PA46"/>
<evidence type="ECO:0000313" key="1">
    <source>
        <dbReference type="EMBL" id="CAG8797262.1"/>
    </source>
</evidence>
<organism evidence="1 2">
    <name type="scientific">Racocetra fulgida</name>
    <dbReference type="NCBI Taxonomy" id="60492"/>
    <lineage>
        <taxon>Eukaryota</taxon>
        <taxon>Fungi</taxon>
        <taxon>Fungi incertae sedis</taxon>
        <taxon>Mucoromycota</taxon>
        <taxon>Glomeromycotina</taxon>
        <taxon>Glomeromycetes</taxon>
        <taxon>Diversisporales</taxon>
        <taxon>Gigasporaceae</taxon>
        <taxon>Racocetra</taxon>
    </lineage>
</organism>
<accession>A0A9N9PA46</accession>
<feature type="non-terminal residue" evidence="1">
    <location>
        <position position="1"/>
    </location>
</feature>
<sequence length="59" mass="6610">PNPKFRITAEQITEDPWFSCLDICYKPLSTNTHLPTNTCGVNATNGQPTNMNKLTIINM</sequence>
<keyword evidence="2" id="KW-1185">Reference proteome</keyword>
<dbReference type="Proteomes" id="UP000789396">
    <property type="component" value="Unassembled WGS sequence"/>
</dbReference>
<comment type="caution">
    <text evidence="1">The sequence shown here is derived from an EMBL/GenBank/DDBJ whole genome shotgun (WGS) entry which is preliminary data.</text>
</comment>